<evidence type="ECO:0000256" key="1">
    <source>
        <dbReference type="ARBA" id="ARBA00022679"/>
    </source>
</evidence>
<dbReference type="Gene3D" id="3.40.1190.20">
    <property type="match status" value="1"/>
</dbReference>
<dbReference type="PANTHER" id="PTHR10584">
    <property type="entry name" value="SUGAR KINASE"/>
    <property type="match status" value="1"/>
</dbReference>
<dbReference type="EMBL" id="CP036425">
    <property type="protein sequence ID" value="QDU32991.1"/>
    <property type="molecule type" value="Genomic_DNA"/>
</dbReference>
<keyword evidence="1 4" id="KW-0808">Transferase</keyword>
<keyword evidence="5" id="KW-1185">Reference proteome</keyword>
<dbReference type="PANTHER" id="PTHR10584:SF166">
    <property type="entry name" value="RIBOKINASE"/>
    <property type="match status" value="1"/>
</dbReference>
<name>A0A517YRZ8_9BACT</name>
<organism evidence="4 5">
    <name type="scientific">Poriferisphaera corsica</name>
    <dbReference type="NCBI Taxonomy" id="2528020"/>
    <lineage>
        <taxon>Bacteria</taxon>
        <taxon>Pseudomonadati</taxon>
        <taxon>Planctomycetota</taxon>
        <taxon>Phycisphaerae</taxon>
        <taxon>Phycisphaerales</taxon>
        <taxon>Phycisphaeraceae</taxon>
        <taxon>Poriferisphaera</taxon>
    </lineage>
</organism>
<dbReference type="KEGG" id="pcor:KS4_10300"/>
<sequence length="344" mass="36652">MWGCGLYDCVNVGGKMGYDSDMAEQVEKEIDVIVAGSCVADLVCRPVPHDIPIGEKVLHEIEPIQMIPGGITANAGITLARLGCKTSVFTYVGADHFGRMMRVIFEERGVDVSAMYTHPEAPTSTTAVLISDDGERSFLHAKGAPKLMDLRAYYKNMEQLESAKYFLWAYYGLNPQIEGCLPKLLEELRMRGTKTAIDAAGDGGGMKPLEEMLPHLDVYVPSYHEAKNQTGKKDVEKILKVYRDCGAPGILGVKLGKEGAVLSGADGELIEIDAVDAPGEVVDTTGAGDCFYAGLLTGLVDGYTLEGAGRLAAAAGACAVTALGGWCGTRARAYTNQLAGFVDV</sequence>
<proteinExistence type="predicted"/>
<dbReference type="PROSITE" id="PS00584">
    <property type="entry name" value="PFKB_KINASES_2"/>
    <property type="match status" value="1"/>
</dbReference>
<dbReference type="SUPFAM" id="SSF53613">
    <property type="entry name" value="Ribokinase-like"/>
    <property type="match status" value="1"/>
</dbReference>
<evidence type="ECO:0000256" key="2">
    <source>
        <dbReference type="ARBA" id="ARBA00022777"/>
    </source>
</evidence>
<dbReference type="AlphaFoldDB" id="A0A517YRZ8"/>
<keyword evidence="2 4" id="KW-0418">Kinase</keyword>
<dbReference type="InterPro" id="IPR002173">
    <property type="entry name" value="Carboh/pur_kinase_PfkB_CS"/>
</dbReference>
<dbReference type="InterPro" id="IPR029056">
    <property type="entry name" value="Ribokinase-like"/>
</dbReference>
<evidence type="ECO:0000313" key="5">
    <source>
        <dbReference type="Proteomes" id="UP000317369"/>
    </source>
</evidence>
<dbReference type="Pfam" id="PF00294">
    <property type="entry name" value="PfkB"/>
    <property type="match status" value="1"/>
</dbReference>
<evidence type="ECO:0000259" key="3">
    <source>
        <dbReference type="Pfam" id="PF00294"/>
    </source>
</evidence>
<evidence type="ECO:0000313" key="4">
    <source>
        <dbReference type="EMBL" id="QDU32991.1"/>
    </source>
</evidence>
<dbReference type="GO" id="GO:0016301">
    <property type="term" value="F:kinase activity"/>
    <property type="evidence" value="ECO:0007669"/>
    <property type="project" value="UniProtKB-KW"/>
</dbReference>
<protein>
    <submittedName>
        <fullName evidence="4">Putative sugar kinase YdjH</fullName>
        <ecNumber evidence="4">2.7.1.-</ecNumber>
    </submittedName>
</protein>
<feature type="domain" description="Carbohydrate kinase PfkB" evidence="3">
    <location>
        <begin position="31"/>
        <end position="324"/>
    </location>
</feature>
<gene>
    <name evidence="4" type="primary">ydjH_1</name>
    <name evidence="4" type="ORF">KS4_10300</name>
</gene>
<dbReference type="Proteomes" id="UP000317369">
    <property type="component" value="Chromosome"/>
</dbReference>
<reference evidence="4 5" key="1">
    <citation type="submission" date="2019-02" db="EMBL/GenBank/DDBJ databases">
        <title>Deep-cultivation of Planctomycetes and their phenomic and genomic characterization uncovers novel biology.</title>
        <authorList>
            <person name="Wiegand S."/>
            <person name="Jogler M."/>
            <person name="Boedeker C."/>
            <person name="Pinto D."/>
            <person name="Vollmers J."/>
            <person name="Rivas-Marin E."/>
            <person name="Kohn T."/>
            <person name="Peeters S.H."/>
            <person name="Heuer A."/>
            <person name="Rast P."/>
            <person name="Oberbeckmann S."/>
            <person name="Bunk B."/>
            <person name="Jeske O."/>
            <person name="Meyerdierks A."/>
            <person name="Storesund J.E."/>
            <person name="Kallscheuer N."/>
            <person name="Luecker S."/>
            <person name="Lage O.M."/>
            <person name="Pohl T."/>
            <person name="Merkel B.J."/>
            <person name="Hornburger P."/>
            <person name="Mueller R.-W."/>
            <person name="Bruemmer F."/>
            <person name="Labrenz M."/>
            <person name="Spormann A.M."/>
            <person name="Op den Camp H."/>
            <person name="Overmann J."/>
            <person name="Amann R."/>
            <person name="Jetten M.S.M."/>
            <person name="Mascher T."/>
            <person name="Medema M.H."/>
            <person name="Devos D.P."/>
            <person name="Kaster A.-K."/>
            <person name="Ovreas L."/>
            <person name="Rohde M."/>
            <person name="Galperin M.Y."/>
            <person name="Jogler C."/>
        </authorList>
    </citation>
    <scope>NUCLEOTIDE SEQUENCE [LARGE SCALE GENOMIC DNA]</scope>
    <source>
        <strain evidence="4 5">KS4</strain>
    </source>
</reference>
<dbReference type="EC" id="2.7.1.-" evidence="4"/>
<dbReference type="InterPro" id="IPR011611">
    <property type="entry name" value="PfkB_dom"/>
</dbReference>
<accession>A0A517YRZ8</accession>